<accession>A0ABV0XLN7</accession>
<proteinExistence type="predicted"/>
<keyword evidence="2" id="KW-1185">Reference proteome</keyword>
<dbReference type="Proteomes" id="UP001469553">
    <property type="component" value="Unassembled WGS sequence"/>
</dbReference>
<gene>
    <name evidence="1" type="ORF">AMECASPLE_039586</name>
</gene>
<evidence type="ECO:0008006" key="3">
    <source>
        <dbReference type="Google" id="ProtNLM"/>
    </source>
</evidence>
<evidence type="ECO:0000313" key="2">
    <source>
        <dbReference type="Proteomes" id="UP001469553"/>
    </source>
</evidence>
<sequence length="99" mass="11350">MCFLYICIWTFQHQHSSRQEFIVAVPLVLLSDIMSKHVRLSAPAAPVCFPLLSQFRGEMFVKRSGVQLGSWPMFRALFRAGGCEFKMDLCLFFLAGEEE</sequence>
<protein>
    <recommendedName>
        <fullName evidence="3">Secreted protein</fullName>
    </recommendedName>
</protein>
<reference evidence="1 2" key="1">
    <citation type="submission" date="2021-06" db="EMBL/GenBank/DDBJ databases">
        <authorList>
            <person name="Palmer J.M."/>
        </authorList>
    </citation>
    <scope>NUCLEOTIDE SEQUENCE [LARGE SCALE GENOMIC DNA]</scope>
    <source>
        <strain evidence="1 2">AS_MEX2019</strain>
        <tissue evidence="1">Muscle</tissue>
    </source>
</reference>
<dbReference type="EMBL" id="JAHRIP010008583">
    <property type="protein sequence ID" value="MEQ2282346.1"/>
    <property type="molecule type" value="Genomic_DNA"/>
</dbReference>
<organism evidence="1 2">
    <name type="scientific">Ameca splendens</name>
    <dbReference type="NCBI Taxonomy" id="208324"/>
    <lineage>
        <taxon>Eukaryota</taxon>
        <taxon>Metazoa</taxon>
        <taxon>Chordata</taxon>
        <taxon>Craniata</taxon>
        <taxon>Vertebrata</taxon>
        <taxon>Euteleostomi</taxon>
        <taxon>Actinopterygii</taxon>
        <taxon>Neopterygii</taxon>
        <taxon>Teleostei</taxon>
        <taxon>Neoteleostei</taxon>
        <taxon>Acanthomorphata</taxon>
        <taxon>Ovalentaria</taxon>
        <taxon>Atherinomorphae</taxon>
        <taxon>Cyprinodontiformes</taxon>
        <taxon>Goodeidae</taxon>
        <taxon>Ameca</taxon>
    </lineage>
</organism>
<comment type="caution">
    <text evidence="1">The sequence shown here is derived from an EMBL/GenBank/DDBJ whole genome shotgun (WGS) entry which is preliminary data.</text>
</comment>
<name>A0ABV0XLN7_9TELE</name>
<evidence type="ECO:0000313" key="1">
    <source>
        <dbReference type="EMBL" id="MEQ2282346.1"/>
    </source>
</evidence>